<evidence type="ECO:0000313" key="6">
    <source>
        <dbReference type="Proteomes" id="UP000650994"/>
    </source>
</evidence>
<keyword evidence="2" id="KW-0812">Transmembrane</keyword>
<keyword evidence="2" id="KW-1133">Transmembrane helix</keyword>
<sequence length="321" mass="35407">MSNKLFLDIVFESRNKEYGAYQLRQIANYDLMRSLFIGVGIVALITGGTLYANYKSETIVTSNNERKVIVDVIDVEKPPIEKEKEKEIEKPVEPPVEKAPTEVKTIQAPTEQVEYIMPTPKENPEVEKTIRPKEDLVDKDLGGFDRRGDKSPGQTGGGEVSDTGNKVGGQNTDAKEGPKETKPVEKVTKTITGKYAAVMAIYPGCESESKKGNEALTRCMSDKISKELSYELTDFAESAAQNNVNSAVAKMQFIVNKDGEISQIKPLDGSHQSLGKEAKIALERINKQLIRRGKKIKPALLQDGSEANLIFSIPVKFQTGQ</sequence>
<reference evidence="3" key="5">
    <citation type="submission" date="2024-05" db="EMBL/GenBank/DDBJ databases">
        <authorList>
            <person name="Sun Q."/>
            <person name="Zhou Y."/>
        </authorList>
    </citation>
    <scope>NUCLEOTIDE SEQUENCE</scope>
    <source>
        <strain evidence="3">CGMCC 1.12707</strain>
    </source>
</reference>
<feature type="compositionally biased region" description="Basic and acidic residues" evidence="1">
    <location>
        <begin position="122"/>
        <end position="150"/>
    </location>
</feature>
<feature type="compositionally biased region" description="Polar residues" evidence="1">
    <location>
        <begin position="162"/>
        <end position="172"/>
    </location>
</feature>
<gene>
    <name evidence="3" type="primary">tonB</name>
    <name evidence="3" type="ORF">GCM10010984_19680</name>
    <name evidence="4" type="ORF">SAMN05443634_103131</name>
</gene>
<reference evidence="4" key="2">
    <citation type="submission" date="2016-11" db="EMBL/GenBank/DDBJ databases">
        <authorList>
            <person name="Jaros S."/>
            <person name="Januszkiewicz K."/>
            <person name="Wedrychowicz H."/>
        </authorList>
    </citation>
    <scope>NUCLEOTIDE SEQUENCE [LARGE SCALE GENOMIC DNA]</scope>
    <source>
        <strain evidence="4">DSM 27989</strain>
    </source>
</reference>
<feature type="compositionally biased region" description="Basic and acidic residues" evidence="1">
    <location>
        <begin position="173"/>
        <end position="184"/>
    </location>
</feature>
<dbReference type="RefSeq" id="WP_072930049.1">
    <property type="nucleotide sequence ID" value="NZ_BMFL01000012.1"/>
</dbReference>
<evidence type="ECO:0000313" key="3">
    <source>
        <dbReference type="EMBL" id="GGF02248.1"/>
    </source>
</evidence>
<reference evidence="5" key="3">
    <citation type="submission" date="2016-11" db="EMBL/GenBank/DDBJ databases">
        <authorList>
            <person name="Varghese N."/>
            <person name="Submissions S."/>
        </authorList>
    </citation>
    <scope>NUCLEOTIDE SEQUENCE [LARGE SCALE GENOMIC DNA]</scope>
    <source>
        <strain evidence="5">DSM 27989</strain>
    </source>
</reference>
<keyword evidence="2" id="KW-0472">Membrane</keyword>
<accession>A0A1M6UZY4</accession>
<name>A0A1M6UZY4_9FLAO</name>
<organism evidence="4 5">
    <name type="scientific">Chishuiella changwenlii</name>
    <dbReference type="NCBI Taxonomy" id="1434701"/>
    <lineage>
        <taxon>Bacteria</taxon>
        <taxon>Pseudomonadati</taxon>
        <taxon>Bacteroidota</taxon>
        <taxon>Flavobacteriia</taxon>
        <taxon>Flavobacteriales</taxon>
        <taxon>Weeksellaceae</taxon>
        <taxon>Chishuiella</taxon>
    </lineage>
</organism>
<dbReference type="STRING" id="1434701.SAMN05443634_103131"/>
<feature type="transmembrane region" description="Helical" evidence="2">
    <location>
        <begin position="34"/>
        <end position="54"/>
    </location>
</feature>
<proteinExistence type="predicted"/>
<protein>
    <submittedName>
        <fullName evidence="3">Biopolymer transporter TonB</fullName>
    </submittedName>
    <submittedName>
        <fullName evidence="4">Outer membrane transport energization protein TonB</fullName>
    </submittedName>
</protein>
<evidence type="ECO:0000256" key="2">
    <source>
        <dbReference type="SAM" id="Phobius"/>
    </source>
</evidence>
<dbReference type="EMBL" id="FRBH01000003">
    <property type="protein sequence ID" value="SHK74721.1"/>
    <property type="molecule type" value="Genomic_DNA"/>
</dbReference>
<evidence type="ECO:0000313" key="5">
    <source>
        <dbReference type="Proteomes" id="UP000184120"/>
    </source>
</evidence>
<dbReference type="Proteomes" id="UP000650994">
    <property type="component" value="Unassembled WGS sequence"/>
</dbReference>
<evidence type="ECO:0000313" key="4">
    <source>
        <dbReference type="EMBL" id="SHK74721.1"/>
    </source>
</evidence>
<dbReference type="Proteomes" id="UP000184120">
    <property type="component" value="Unassembled WGS sequence"/>
</dbReference>
<reference evidence="3" key="1">
    <citation type="journal article" date="2014" name="Int. J. Syst. Evol. Microbiol.">
        <title>Complete genome of a new Firmicutes species belonging to the dominant human colonic microbiota ('Ruminococcus bicirculans') reveals two chromosomes and a selective capacity to utilize plant glucans.</title>
        <authorList>
            <consortium name="NISC Comparative Sequencing Program"/>
            <person name="Wegmann U."/>
            <person name="Louis P."/>
            <person name="Goesmann A."/>
            <person name="Henrissat B."/>
            <person name="Duncan S.H."/>
            <person name="Flint H.J."/>
        </authorList>
    </citation>
    <scope>NUCLEOTIDE SEQUENCE</scope>
    <source>
        <strain evidence="3">CGMCC 1.12707</strain>
    </source>
</reference>
<keyword evidence="6" id="KW-1185">Reference proteome</keyword>
<dbReference type="EMBL" id="BMFL01000012">
    <property type="protein sequence ID" value="GGF02248.1"/>
    <property type="molecule type" value="Genomic_DNA"/>
</dbReference>
<evidence type="ECO:0000256" key="1">
    <source>
        <dbReference type="SAM" id="MobiDB-lite"/>
    </source>
</evidence>
<dbReference type="Gene3D" id="3.30.1150.10">
    <property type="match status" value="1"/>
</dbReference>
<feature type="region of interest" description="Disordered" evidence="1">
    <location>
        <begin position="120"/>
        <end position="184"/>
    </location>
</feature>
<dbReference type="AlphaFoldDB" id="A0A1M6UZY4"/>
<reference evidence="6" key="4">
    <citation type="journal article" date="2019" name="Int. J. Syst. Evol. Microbiol.">
        <title>The Global Catalogue of Microorganisms (GCM) 10K type strain sequencing project: providing services to taxonomists for standard genome sequencing and annotation.</title>
        <authorList>
            <consortium name="The Broad Institute Genomics Platform"/>
            <consortium name="The Broad Institute Genome Sequencing Center for Infectious Disease"/>
            <person name="Wu L."/>
            <person name="Ma J."/>
        </authorList>
    </citation>
    <scope>NUCLEOTIDE SEQUENCE [LARGE SCALE GENOMIC DNA]</scope>
    <source>
        <strain evidence="6">CGMCC 1.12707</strain>
    </source>
</reference>